<dbReference type="Pfam" id="PF00231">
    <property type="entry name" value="ATP-synt"/>
    <property type="match status" value="1"/>
</dbReference>
<evidence type="ECO:0008006" key="10">
    <source>
        <dbReference type="Google" id="ProtNLM"/>
    </source>
</evidence>
<dbReference type="Gene3D" id="3.40.1380.10">
    <property type="match status" value="1"/>
</dbReference>
<comment type="similarity">
    <text evidence="2">Belongs to the ATPase gamma chain family.</text>
</comment>
<dbReference type="PANTHER" id="PTHR11693:SF22">
    <property type="entry name" value="ATP SYNTHASE SUBUNIT GAMMA, MITOCHONDRIAL"/>
    <property type="match status" value="1"/>
</dbReference>
<keyword evidence="6" id="KW-0472">Membrane</keyword>
<evidence type="ECO:0000313" key="9">
    <source>
        <dbReference type="EMBL" id="SVA21196.1"/>
    </source>
</evidence>
<dbReference type="Gene3D" id="1.10.287.80">
    <property type="entry name" value="ATP synthase, gamma subunit, helix hairpin domain"/>
    <property type="match status" value="2"/>
</dbReference>
<evidence type="ECO:0000256" key="6">
    <source>
        <dbReference type="ARBA" id="ARBA00023136"/>
    </source>
</evidence>
<evidence type="ECO:0000256" key="8">
    <source>
        <dbReference type="ARBA" id="ARBA00023310"/>
    </source>
</evidence>
<gene>
    <name evidence="9" type="ORF">METZ01_LOCUS74050</name>
</gene>
<reference evidence="9" key="1">
    <citation type="submission" date="2018-05" db="EMBL/GenBank/DDBJ databases">
        <authorList>
            <person name="Lanie J.A."/>
            <person name="Ng W.-L."/>
            <person name="Kazmierczak K.M."/>
            <person name="Andrzejewski T.M."/>
            <person name="Davidsen T.M."/>
            <person name="Wayne K.J."/>
            <person name="Tettelin H."/>
            <person name="Glass J.I."/>
            <person name="Rusch D."/>
            <person name="Podicherti R."/>
            <person name="Tsui H.-C.T."/>
            <person name="Winkler M.E."/>
        </authorList>
    </citation>
    <scope>NUCLEOTIDE SEQUENCE</scope>
</reference>
<dbReference type="GO" id="GO:0046933">
    <property type="term" value="F:proton-transporting ATP synthase activity, rotational mechanism"/>
    <property type="evidence" value="ECO:0007669"/>
    <property type="project" value="InterPro"/>
</dbReference>
<proteinExistence type="inferred from homology"/>
<dbReference type="PRINTS" id="PR00126">
    <property type="entry name" value="ATPASEGAMMA"/>
</dbReference>
<dbReference type="SUPFAM" id="SSF52943">
    <property type="entry name" value="ATP synthase (F1-ATPase), gamma subunit"/>
    <property type="match status" value="1"/>
</dbReference>
<dbReference type="HAMAP" id="MF_00815">
    <property type="entry name" value="ATP_synth_gamma_bact"/>
    <property type="match status" value="1"/>
</dbReference>
<dbReference type="GO" id="GO:0045259">
    <property type="term" value="C:proton-transporting ATP synthase complex"/>
    <property type="evidence" value="ECO:0007669"/>
    <property type="project" value="UniProtKB-KW"/>
</dbReference>
<organism evidence="9">
    <name type="scientific">marine metagenome</name>
    <dbReference type="NCBI Taxonomy" id="408172"/>
    <lineage>
        <taxon>unclassified sequences</taxon>
        <taxon>metagenomes</taxon>
        <taxon>ecological metagenomes</taxon>
    </lineage>
</organism>
<accession>A0A381TYV1</accession>
<dbReference type="EMBL" id="UINC01005417">
    <property type="protein sequence ID" value="SVA21196.1"/>
    <property type="molecule type" value="Genomic_DNA"/>
</dbReference>
<dbReference type="PROSITE" id="PS00153">
    <property type="entry name" value="ATPASE_GAMMA"/>
    <property type="match status" value="1"/>
</dbReference>
<keyword evidence="5" id="KW-0406">Ion transport</keyword>
<keyword evidence="7" id="KW-0139">CF(1)</keyword>
<name>A0A381TYV1_9ZZZZ</name>
<sequence>MATLLDLRRRVRSVRNIRQITRAMRMVAAAKLRRTQDRIISSRPYSDKTWAVMNGLAERAENRDHPLLRRAEHQQHVTVLVISSDKGMCGSFNTHILRRADTALQSWQDQAVQLALVGRKAHGYYRKQDWTIGEYWLDLLKEVTFGDAALVAEYLIDEFTSGRTDAVYVIYNEFKSVIRQEVVVEPLLPVVGLRFPEEKISAREAARYVAEHQTGAGQALDDTFEGLSGEIQTLSDIWSEENNAAQGAANMEPVELSDYIYEPDPETILGNLLPRHVEVQVFRAMLESISSEHAARMTAMENASRNADELIDDLTLTMNKIRQEEITTEILEVVGGAEALK</sequence>
<protein>
    <recommendedName>
        <fullName evidence="10">ATP synthase gamma chain</fullName>
    </recommendedName>
</protein>
<evidence type="ECO:0000256" key="1">
    <source>
        <dbReference type="ARBA" id="ARBA00004170"/>
    </source>
</evidence>
<evidence type="ECO:0000256" key="5">
    <source>
        <dbReference type="ARBA" id="ARBA00023065"/>
    </source>
</evidence>
<evidence type="ECO:0000256" key="7">
    <source>
        <dbReference type="ARBA" id="ARBA00023196"/>
    </source>
</evidence>
<evidence type="ECO:0000256" key="2">
    <source>
        <dbReference type="ARBA" id="ARBA00007681"/>
    </source>
</evidence>
<dbReference type="InterPro" id="IPR035968">
    <property type="entry name" value="ATP_synth_F1_ATPase_gsu"/>
</dbReference>
<keyword evidence="3" id="KW-0813">Transport</keyword>
<dbReference type="InterPro" id="IPR023632">
    <property type="entry name" value="ATP_synth_F1_gsu_CS"/>
</dbReference>
<comment type="subcellular location">
    <subcellularLocation>
        <location evidence="1">Membrane</location>
        <topology evidence="1">Peripheral membrane protein</topology>
    </subcellularLocation>
</comment>
<keyword evidence="4" id="KW-0375">Hydrogen ion transport</keyword>
<dbReference type="CDD" id="cd12151">
    <property type="entry name" value="F1-ATPase_gamma"/>
    <property type="match status" value="1"/>
</dbReference>
<evidence type="ECO:0000256" key="3">
    <source>
        <dbReference type="ARBA" id="ARBA00022448"/>
    </source>
</evidence>
<dbReference type="InterPro" id="IPR000131">
    <property type="entry name" value="ATP_synth_F1_gsu"/>
</dbReference>
<dbReference type="PANTHER" id="PTHR11693">
    <property type="entry name" value="ATP SYNTHASE GAMMA CHAIN"/>
    <property type="match status" value="1"/>
</dbReference>
<evidence type="ECO:0000256" key="4">
    <source>
        <dbReference type="ARBA" id="ARBA00022781"/>
    </source>
</evidence>
<dbReference type="AlphaFoldDB" id="A0A381TYV1"/>
<keyword evidence="8" id="KW-0066">ATP synthesis</keyword>
<dbReference type="NCBIfam" id="TIGR01146">
    <property type="entry name" value="ATPsyn_F1gamma"/>
    <property type="match status" value="1"/>
</dbReference>